<gene>
    <name evidence="2" type="ORF">GCM10010191_52170</name>
</gene>
<protein>
    <recommendedName>
        <fullName evidence="4">DMT family transporter</fullName>
    </recommendedName>
</protein>
<evidence type="ECO:0000313" key="2">
    <source>
        <dbReference type="EMBL" id="GAA2431881.1"/>
    </source>
</evidence>
<feature type="transmembrane region" description="Helical" evidence="1">
    <location>
        <begin position="288"/>
        <end position="307"/>
    </location>
</feature>
<feature type="transmembrane region" description="Helical" evidence="1">
    <location>
        <begin position="46"/>
        <end position="76"/>
    </location>
</feature>
<name>A0ABN3JK18_9ACTN</name>
<evidence type="ECO:0000313" key="3">
    <source>
        <dbReference type="Proteomes" id="UP001501231"/>
    </source>
</evidence>
<keyword evidence="3" id="KW-1185">Reference proteome</keyword>
<keyword evidence="1" id="KW-0472">Membrane</keyword>
<proteinExistence type="predicted"/>
<comment type="caution">
    <text evidence="2">The sequence shown here is derived from an EMBL/GenBank/DDBJ whole genome shotgun (WGS) entry which is preliminary data.</text>
</comment>
<dbReference type="Proteomes" id="UP001501231">
    <property type="component" value="Unassembled WGS sequence"/>
</dbReference>
<dbReference type="RefSeq" id="WP_344592326.1">
    <property type="nucleotide sequence ID" value="NZ_BAAARW010000020.1"/>
</dbReference>
<feature type="transmembrane region" description="Helical" evidence="1">
    <location>
        <begin position="224"/>
        <end position="243"/>
    </location>
</feature>
<sequence length="342" mass="36575">MDIEKPLRVSHAALKGRLGSLYSDLSAGQLLSIAAVVNLVNTARNYLLLAIGVISSVGSLKVALVILVFGVAVSHWWYRPALRCGWEVWGPAILFGVSLGVNNVAALYTFEWISPQIVAPLGFLCAVVFMMCFDGFKEIVKEVRKGDFSRVVWPILALPGLWLLVNDSADGKDGAQVSPGSGVSILGHEIAGWIPGVAAVIITAFTFVYSQYRLEVSDRDLKEKISTLSGIPAIVIVAVGASFLDGGWKGMTSEIWSSLLICAVAGVVAGLSNVLVIEAYKHDLRAPAVVMLQPLFTLAGILLGCLVERTVPGLQGWLGIVVIIVATYGDAKYQNRRAASRL</sequence>
<accession>A0ABN3JK18</accession>
<feature type="transmembrane region" description="Helical" evidence="1">
    <location>
        <begin position="255"/>
        <end position="276"/>
    </location>
</feature>
<feature type="transmembrane region" description="Helical" evidence="1">
    <location>
        <begin position="148"/>
        <end position="165"/>
    </location>
</feature>
<dbReference type="EMBL" id="BAAARW010000020">
    <property type="protein sequence ID" value="GAA2431881.1"/>
    <property type="molecule type" value="Genomic_DNA"/>
</dbReference>
<evidence type="ECO:0008006" key="4">
    <source>
        <dbReference type="Google" id="ProtNLM"/>
    </source>
</evidence>
<keyword evidence="1" id="KW-0812">Transmembrane</keyword>
<feature type="transmembrane region" description="Helical" evidence="1">
    <location>
        <begin position="313"/>
        <end position="331"/>
    </location>
</feature>
<feature type="transmembrane region" description="Helical" evidence="1">
    <location>
        <begin position="21"/>
        <end position="40"/>
    </location>
</feature>
<feature type="transmembrane region" description="Helical" evidence="1">
    <location>
        <begin position="116"/>
        <end position="136"/>
    </location>
</feature>
<feature type="transmembrane region" description="Helical" evidence="1">
    <location>
        <begin position="88"/>
        <end position="110"/>
    </location>
</feature>
<evidence type="ECO:0000256" key="1">
    <source>
        <dbReference type="SAM" id="Phobius"/>
    </source>
</evidence>
<organism evidence="2 3">
    <name type="scientific">Actinomadura vinacea</name>
    <dbReference type="NCBI Taxonomy" id="115336"/>
    <lineage>
        <taxon>Bacteria</taxon>
        <taxon>Bacillati</taxon>
        <taxon>Actinomycetota</taxon>
        <taxon>Actinomycetes</taxon>
        <taxon>Streptosporangiales</taxon>
        <taxon>Thermomonosporaceae</taxon>
        <taxon>Actinomadura</taxon>
    </lineage>
</organism>
<reference evidence="2 3" key="1">
    <citation type="journal article" date="2019" name="Int. J. Syst. Evol. Microbiol.">
        <title>The Global Catalogue of Microorganisms (GCM) 10K type strain sequencing project: providing services to taxonomists for standard genome sequencing and annotation.</title>
        <authorList>
            <consortium name="The Broad Institute Genomics Platform"/>
            <consortium name="The Broad Institute Genome Sequencing Center for Infectious Disease"/>
            <person name="Wu L."/>
            <person name="Ma J."/>
        </authorList>
    </citation>
    <scope>NUCLEOTIDE SEQUENCE [LARGE SCALE GENOMIC DNA]</scope>
    <source>
        <strain evidence="2 3">JCM 3325</strain>
    </source>
</reference>
<keyword evidence="1" id="KW-1133">Transmembrane helix</keyword>
<feature type="transmembrane region" description="Helical" evidence="1">
    <location>
        <begin position="190"/>
        <end position="212"/>
    </location>
</feature>